<dbReference type="Pfam" id="PF03283">
    <property type="entry name" value="PAE"/>
    <property type="match status" value="1"/>
</dbReference>
<evidence type="ECO:0000256" key="1">
    <source>
        <dbReference type="ARBA" id="ARBA00003534"/>
    </source>
</evidence>
<evidence type="ECO:0000256" key="2">
    <source>
        <dbReference type="ARBA" id="ARBA00004191"/>
    </source>
</evidence>
<dbReference type="ESTHER" id="picsi-a9nux2">
    <property type="family name" value="Pectinacetylesterase-Notum"/>
</dbReference>
<reference evidence="6" key="1">
    <citation type="journal article" date="2008" name="BMC Genomics">
        <title>A conifer genomics resource of 200,000 spruce (Picea spp.) ESTs and 6,464 high-quality, sequence-finished full-length cDNAs for Sitka spruce (Picea sitchensis).</title>
        <authorList>
            <person name="Ralph S.G."/>
            <person name="Chun H.J."/>
            <person name="Kolosova N."/>
            <person name="Cooper D."/>
            <person name="Oddy C."/>
            <person name="Ritland C.E."/>
            <person name="Kirkpatrick R."/>
            <person name="Moore R."/>
            <person name="Barber S."/>
            <person name="Holt R.A."/>
            <person name="Jones S.J."/>
            <person name="Marra M.A."/>
            <person name="Douglas C.J."/>
            <person name="Ritland K."/>
            <person name="Bohlmann J."/>
        </authorList>
    </citation>
    <scope>NUCLEOTIDE SEQUENCE</scope>
    <source>
        <tissue evidence="6">Green portion of the leader tissue</tissue>
    </source>
</reference>
<proteinExistence type="evidence at transcript level"/>
<evidence type="ECO:0000256" key="3">
    <source>
        <dbReference type="ARBA" id="ARBA00005784"/>
    </source>
</evidence>
<keyword evidence="4 5" id="KW-0134">Cell wall</keyword>
<keyword evidence="5" id="KW-0964">Secreted</keyword>
<dbReference type="PANTHER" id="PTHR21562:SF93">
    <property type="entry name" value="PECTIN ACETYLESTERASE 8"/>
    <property type="match status" value="1"/>
</dbReference>
<protein>
    <recommendedName>
        <fullName evidence="5">Pectin acetylesterase</fullName>
        <ecNumber evidence="5">3.1.1.-</ecNumber>
    </recommendedName>
</protein>
<keyword evidence="5" id="KW-0961">Cell wall biogenesis/degradation</keyword>
<comment type="subcellular location">
    <subcellularLocation>
        <location evidence="2 5">Secreted</location>
        <location evidence="2 5">Cell wall</location>
    </subcellularLocation>
</comment>
<dbReference type="AlphaFoldDB" id="A9NUX2"/>
<dbReference type="PANTHER" id="PTHR21562">
    <property type="entry name" value="NOTUM-RELATED"/>
    <property type="match status" value="1"/>
</dbReference>
<keyword evidence="5" id="KW-0378">Hydrolase</keyword>
<accession>A9NUX2</accession>
<keyword evidence="5" id="KW-0732">Signal</keyword>
<comment type="similarity">
    <text evidence="3 5">Belongs to the pectinacetylesterase family.</text>
</comment>
<feature type="signal peptide" evidence="5">
    <location>
        <begin position="1"/>
        <end position="28"/>
    </location>
</feature>
<name>A9NUX2_PICSI</name>
<sequence>MVDKRMSGFTERWFAMVVLVLMVVSANAFLVDLTLVEDAVAKGAVCLDGSPPGYHLSRGFGSGVNNWLVHFEGGSWCNNVTTCSARTKTRLGSSKYMIKQVDFSGLLGNNKARNPDFYNWNRIKVRYCDGASFTGDVEAVNPVDKLYFRGQRVFKAVIGDLMAKGMINAQQAVISGCSAGGLTSILHCDNFRALMPKTTKVKCLADAGFFIDVKDVSGAYHIRSFFNEVATLQQSVKNLPLACTEKLGTQCFFPQYLLPYIQTPLFLLNAGYDSWQIKNIVAPGVADPHGLWHNCKLDIKKCSPNQLETMQGFRLEMLNALKIFQNSASGGMFINSCYAHCQSEMQETWLANDSPKLNGLSIAEAVQNWYFGQGIVKETDCPYPCDSTCHNRVFTPKEY</sequence>
<comment type="function">
    <text evidence="1 5">Hydrolyzes acetyl esters in homogalacturonan regions of pectin. In type I primary cell wall, galacturonic acid residues of pectin can be acetylated at the O-2 and O-3 positions. Decreasing the degree of acetylation of pectin gels in vitro alters their physical properties.</text>
</comment>
<evidence type="ECO:0000256" key="5">
    <source>
        <dbReference type="RuleBase" id="RU363114"/>
    </source>
</evidence>
<dbReference type="GO" id="GO:0009505">
    <property type="term" value="C:plant-type cell wall"/>
    <property type="evidence" value="ECO:0007669"/>
    <property type="project" value="TreeGrafter"/>
</dbReference>
<dbReference type="GO" id="GO:0052793">
    <property type="term" value="F:pectin acetylesterase activity"/>
    <property type="evidence" value="ECO:0007669"/>
    <property type="project" value="TreeGrafter"/>
</dbReference>
<organism evidence="6">
    <name type="scientific">Picea sitchensis</name>
    <name type="common">Sitka spruce</name>
    <name type="synonym">Pinus sitchensis</name>
    <dbReference type="NCBI Taxonomy" id="3332"/>
    <lineage>
        <taxon>Eukaryota</taxon>
        <taxon>Viridiplantae</taxon>
        <taxon>Streptophyta</taxon>
        <taxon>Embryophyta</taxon>
        <taxon>Tracheophyta</taxon>
        <taxon>Spermatophyta</taxon>
        <taxon>Pinopsida</taxon>
        <taxon>Pinidae</taxon>
        <taxon>Conifers I</taxon>
        <taxon>Pinales</taxon>
        <taxon>Pinaceae</taxon>
        <taxon>Picea</taxon>
    </lineage>
</organism>
<evidence type="ECO:0000256" key="4">
    <source>
        <dbReference type="ARBA" id="ARBA00022512"/>
    </source>
</evidence>
<dbReference type="EMBL" id="EF085125">
    <property type="protein sequence ID" value="ABK24433.1"/>
    <property type="molecule type" value="mRNA"/>
</dbReference>
<dbReference type="EC" id="3.1.1.-" evidence="5"/>
<feature type="chain" id="PRO_5008813358" description="Pectin acetylesterase" evidence="5">
    <location>
        <begin position="29"/>
        <end position="399"/>
    </location>
</feature>
<evidence type="ECO:0000313" key="6">
    <source>
        <dbReference type="EMBL" id="ABK24433.1"/>
    </source>
</evidence>
<dbReference type="GO" id="GO:0071555">
    <property type="term" value="P:cell wall organization"/>
    <property type="evidence" value="ECO:0007669"/>
    <property type="project" value="UniProtKB-KW"/>
</dbReference>
<dbReference type="InterPro" id="IPR004963">
    <property type="entry name" value="PAE/NOTUM"/>
</dbReference>